<proteinExistence type="predicted"/>
<dbReference type="AlphaFoldDB" id="A0A2M7H2H5"/>
<evidence type="ECO:0000313" key="2">
    <source>
        <dbReference type="Proteomes" id="UP000230292"/>
    </source>
</evidence>
<accession>A0A2M7H2H5</accession>
<name>A0A2M7H2H5_9BACT</name>
<protein>
    <submittedName>
        <fullName evidence="1">Uncharacterized protein</fullName>
    </submittedName>
</protein>
<reference evidence="1 2" key="1">
    <citation type="submission" date="2017-09" db="EMBL/GenBank/DDBJ databases">
        <title>Depth-based differentiation of microbial function through sediment-hosted aquifers and enrichment of novel symbionts in the deep terrestrial subsurface.</title>
        <authorList>
            <person name="Probst A.J."/>
            <person name="Ladd B."/>
            <person name="Jarett J.K."/>
            <person name="Geller-Mcgrath D.E."/>
            <person name="Sieber C.M."/>
            <person name="Emerson J.B."/>
            <person name="Anantharaman K."/>
            <person name="Thomas B.C."/>
            <person name="Malmstrom R."/>
            <person name="Stieglmeier M."/>
            <person name="Klingl A."/>
            <person name="Woyke T."/>
            <person name="Ryan C.M."/>
            <person name="Banfield J.F."/>
        </authorList>
    </citation>
    <scope>NUCLEOTIDE SEQUENCE [LARGE SCALE GENOMIC DNA]</scope>
    <source>
        <strain evidence="1">CG15_BIG_FIL_POST_REV_8_21_14_020_45_12</strain>
    </source>
</reference>
<organism evidence="1 2">
    <name type="scientific">Candidatus Kerfeldbacteria bacterium CG15_BIG_FIL_POST_REV_8_21_14_020_45_12</name>
    <dbReference type="NCBI Taxonomy" id="2014247"/>
    <lineage>
        <taxon>Bacteria</taxon>
        <taxon>Candidatus Kerfeldiibacteriota</taxon>
    </lineage>
</organism>
<evidence type="ECO:0000313" key="1">
    <source>
        <dbReference type="EMBL" id="PIW36446.1"/>
    </source>
</evidence>
<dbReference type="EMBL" id="PFGC01000053">
    <property type="protein sequence ID" value="PIW36446.1"/>
    <property type="molecule type" value="Genomic_DNA"/>
</dbReference>
<gene>
    <name evidence="1" type="ORF">COW24_05325</name>
</gene>
<sequence length="453" mass="50802">MATAHENRNGTELPLGPVTELAIKSSLSPFQILLEHKVTYPPAIIKALGELYLEYNVAFGQLVDSNNEWSTDYQHGLSGPNNSPMNFAVQVDMLGLTPEFILEASDLKPEVIKERIRGMIFEIENSMAMYQFMMRGGGTTHFTDRYLSVLKEVRERHGRPIALLAVTQDKYLGMMAGEFGKQPGETITNEDVLELSGFDRLFSPDEFRTYIAANDGECEYLLYVRSSDPVSRLKDPRVIVDHPLLSDPELRRVIKANAVTFNVDAPGMPFERQINDTKGYMQKMGIAFEIRQESDLYSSSFAAHLSRGGSFAEFTGTKLSDDFRAYLNSRGVDLELAESGEIHLRAKPAKGAFGCYGHISARLCDGKRFRKELRKSIDQRGSYVVQPELETPRVTDPVSAVEYTYIDRVMLGMRNGMPILMGGFRMLLPIDSAEAKSRRIHGNGATLWAEIRS</sequence>
<comment type="caution">
    <text evidence="1">The sequence shown here is derived from an EMBL/GenBank/DDBJ whole genome shotgun (WGS) entry which is preliminary data.</text>
</comment>
<dbReference type="Proteomes" id="UP000230292">
    <property type="component" value="Unassembled WGS sequence"/>
</dbReference>